<evidence type="ECO:0000313" key="3">
    <source>
        <dbReference type="EMBL" id="GKV17105.1"/>
    </source>
</evidence>
<gene>
    <name evidence="3" type="ORF">SLEP1_g27649</name>
</gene>
<evidence type="ECO:0000313" key="4">
    <source>
        <dbReference type="Proteomes" id="UP001054252"/>
    </source>
</evidence>
<dbReference type="AlphaFoldDB" id="A0AAV5JY66"/>
<reference evidence="3 4" key="1">
    <citation type="journal article" date="2021" name="Commun. Biol.">
        <title>The genome of Shorea leprosula (Dipterocarpaceae) highlights the ecological relevance of drought in aseasonal tropical rainforests.</title>
        <authorList>
            <person name="Ng K.K.S."/>
            <person name="Kobayashi M.J."/>
            <person name="Fawcett J.A."/>
            <person name="Hatakeyama M."/>
            <person name="Paape T."/>
            <person name="Ng C.H."/>
            <person name="Ang C.C."/>
            <person name="Tnah L.H."/>
            <person name="Lee C.T."/>
            <person name="Nishiyama T."/>
            <person name="Sese J."/>
            <person name="O'Brien M.J."/>
            <person name="Copetti D."/>
            <person name="Mohd Noor M.I."/>
            <person name="Ong R.C."/>
            <person name="Putra M."/>
            <person name="Sireger I.Z."/>
            <person name="Indrioko S."/>
            <person name="Kosugi Y."/>
            <person name="Izuno A."/>
            <person name="Isagi Y."/>
            <person name="Lee S.L."/>
            <person name="Shimizu K.K."/>
        </authorList>
    </citation>
    <scope>NUCLEOTIDE SEQUENCE [LARGE SCALE GENOMIC DNA]</scope>
    <source>
        <strain evidence="3">214</strain>
    </source>
</reference>
<dbReference type="SUPFAM" id="SSF56672">
    <property type="entry name" value="DNA/RNA polymerases"/>
    <property type="match status" value="1"/>
</dbReference>
<name>A0AAV5JY66_9ROSI</name>
<dbReference type="InterPro" id="IPR021109">
    <property type="entry name" value="Peptidase_aspartic_dom_sf"/>
</dbReference>
<organism evidence="3 4">
    <name type="scientific">Rubroshorea leprosula</name>
    <dbReference type="NCBI Taxonomy" id="152421"/>
    <lineage>
        <taxon>Eukaryota</taxon>
        <taxon>Viridiplantae</taxon>
        <taxon>Streptophyta</taxon>
        <taxon>Embryophyta</taxon>
        <taxon>Tracheophyta</taxon>
        <taxon>Spermatophyta</taxon>
        <taxon>Magnoliopsida</taxon>
        <taxon>eudicotyledons</taxon>
        <taxon>Gunneridae</taxon>
        <taxon>Pentapetalae</taxon>
        <taxon>rosids</taxon>
        <taxon>malvids</taxon>
        <taxon>Malvales</taxon>
        <taxon>Dipterocarpaceae</taxon>
        <taxon>Rubroshorea</taxon>
    </lineage>
</organism>
<feature type="region of interest" description="Disordered" evidence="1">
    <location>
        <begin position="230"/>
        <end position="269"/>
    </location>
</feature>
<dbReference type="EMBL" id="BPVZ01000047">
    <property type="protein sequence ID" value="GKV17105.1"/>
    <property type="molecule type" value="Genomic_DNA"/>
</dbReference>
<comment type="caution">
    <text evidence="3">The sequence shown here is derived from an EMBL/GenBank/DDBJ whole genome shotgun (WGS) entry which is preliminary data.</text>
</comment>
<accession>A0AAV5JY66</accession>
<sequence>MPCLASPYLDHGHTTKECNSLKSELEGLAHKANLDGVVTPHNDSLVTSIIVNNCEVQRVLVDVGSAPNVMYYHYFESLSLDLDTTLLQKYDGPIYGFNNQPVPVEGVLRLNVAFDSGRTYMIPSVQFLVVKMTLSFNIVIGRPTLTKIKAIVSQSHLCIKFPTPMGVATLKGGGGEAASNQGRGVEALADCHPLPSIDQLVEAKFGNERLSLLDAYSVYHQDSWFLEGDKGQSREDKVNRGNETTEVSQRCAAPNWESSSSAQKDEAGKPKKFEWTSECQASFDELKVYLSSPPLLTKVEEGEILYLYLEISDTTISSILVREMGKQQRPVYYVNKVLQGIELRYSIAEKATLAVVTMERKLRPTENEHVDSLWKLACDSSGGMRFIYVEVLDEPSFEKSKVMEGIDLMGPFVKGVEGVTHLVVVVDYFTKWVEARPLSNLTLKKIEDFIFSSIICSRIVPNSVFPRTSASSPSTAMNSYSRHERSTVQPTSSRSQFRVIFRQNLAIYTPRLPPLHLLEDRMWKRSTILDKVAELTKLETYYSTKLCTSSSDFLRTSTSLSLALANSSLDFFLFSTSVSTIALAETNSSLTFSSSEVRSLKFYSADYFFWLSSSFLSANSFLSLRSSIIVHLVPRPLQVHIWKSGLDEPLYSCPAGVLQKAELSTLGRGRPSLSHGSPHPPSTEMVQSKPVEAEA</sequence>
<dbReference type="PANTHER" id="PTHR33240:SF15">
    <property type="entry name" value="GAG-PRO-LIKE PROTEIN"/>
    <property type="match status" value="1"/>
</dbReference>
<feature type="region of interest" description="Disordered" evidence="1">
    <location>
        <begin position="467"/>
        <end position="491"/>
    </location>
</feature>
<dbReference type="InterPro" id="IPR041577">
    <property type="entry name" value="RT_RNaseH_2"/>
</dbReference>
<evidence type="ECO:0000259" key="2">
    <source>
        <dbReference type="Pfam" id="PF17919"/>
    </source>
</evidence>
<proteinExistence type="predicted"/>
<dbReference type="Gene3D" id="3.30.420.10">
    <property type="entry name" value="Ribonuclease H-like superfamily/Ribonuclease H"/>
    <property type="match status" value="1"/>
</dbReference>
<dbReference type="Pfam" id="PF17919">
    <property type="entry name" value="RT_RNaseH_2"/>
    <property type="match status" value="1"/>
</dbReference>
<dbReference type="GO" id="GO:0003676">
    <property type="term" value="F:nucleic acid binding"/>
    <property type="evidence" value="ECO:0007669"/>
    <property type="project" value="InterPro"/>
</dbReference>
<dbReference type="InterPro" id="IPR036397">
    <property type="entry name" value="RNaseH_sf"/>
</dbReference>
<feature type="compositionally biased region" description="Basic and acidic residues" evidence="1">
    <location>
        <begin position="230"/>
        <end position="240"/>
    </location>
</feature>
<keyword evidence="4" id="KW-1185">Reference proteome</keyword>
<dbReference type="Gene3D" id="2.40.70.10">
    <property type="entry name" value="Acid Proteases"/>
    <property type="match status" value="1"/>
</dbReference>
<dbReference type="InterPro" id="IPR012337">
    <property type="entry name" value="RNaseH-like_sf"/>
</dbReference>
<dbReference type="SUPFAM" id="SSF53098">
    <property type="entry name" value="Ribonuclease H-like"/>
    <property type="match status" value="1"/>
</dbReference>
<dbReference type="PANTHER" id="PTHR33240">
    <property type="entry name" value="OS08G0508500 PROTEIN"/>
    <property type="match status" value="1"/>
</dbReference>
<dbReference type="CDD" id="cd00303">
    <property type="entry name" value="retropepsin_like"/>
    <property type="match status" value="1"/>
</dbReference>
<dbReference type="Proteomes" id="UP001054252">
    <property type="component" value="Unassembled WGS sequence"/>
</dbReference>
<feature type="domain" description="Reverse transcriptase/retrotransposon-derived protein RNase H-like" evidence="2">
    <location>
        <begin position="275"/>
        <end position="364"/>
    </location>
</feature>
<dbReference type="InterPro" id="IPR043502">
    <property type="entry name" value="DNA/RNA_pol_sf"/>
</dbReference>
<feature type="compositionally biased region" description="Polar residues" evidence="1">
    <location>
        <begin position="467"/>
        <end position="480"/>
    </location>
</feature>
<protein>
    <recommendedName>
        <fullName evidence="2">Reverse transcriptase/retrotransposon-derived protein RNase H-like domain-containing protein</fullName>
    </recommendedName>
</protein>
<feature type="region of interest" description="Disordered" evidence="1">
    <location>
        <begin position="667"/>
        <end position="695"/>
    </location>
</feature>
<evidence type="ECO:0000256" key="1">
    <source>
        <dbReference type="SAM" id="MobiDB-lite"/>
    </source>
</evidence>